<keyword evidence="3 7" id="KW-0808">Transferase</keyword>
<dbReference type="GO" id="GO:0035657">
    <property type="term" value="C:eRF1 methyltransferase complex"/>
    <property type="evidence" value="ECO:0007669"/>
    <property type="project" value="TreeGrafter"/>
</dbReference>
<dbReference type="InterPro" id="IPR007848">
    <property type="entry name" value="Small_mtfrase_dom"/>
</dbReference>
<feature type="domain" description="DUF7059" evidence="6">
    <location>
        <begin position="30"/>
        <end position="106"/>
    </location>
</feature>
<keyword evidence="2 7" id="KW-0489">Methyltransferase</keyword>
<dbReference type="CDD" id="cd02440">
    <property type="entry name" value="AdoMet_MTases"/>
    <property type="match status" value="1"/>
</dbReference>
<keyword evidence="4" id="KW-0949">S-adenosyl-L-methionine</keyword>
<evidence type="ECO:0000256" key="2">
    <source>
        <dbReference type="ARBA" id="ARBA00022603"/>
    </source>
</evidence>
<evidence type="ECO:0000313" key="8">
    <source>
        <dbReference type="Proteomes" id="UP000199111"/>
    </source>
</evidence>
<evidence type="ECO:0000256" key="1">
    <source>
        <dbReference type="ARBA" id="ARBA00006149"/>
    </source>
</evidence>
<comment type="similarity">
    <text evidence="1">Belongs to the eukaryotic/archaeal PrmC-related family.</text>
</comment>
<accession>A0A1I3RY34</accession>
<dbReference type="Gene3D" id="3.40.50.150">
    <property type="entry name" value="Vaccinia Virus protein VP39"/>
    <property type="match status" value="1"/>
</dbReference>
<keyword evidence="8" id="KW-1185">Reference proteome</keyword>
<dbReference type="PANTHER" id="PTHR45875:SF1">
    <property type="entry name" value="METHYLTRANSFERASE N6AMT1"/>
    <property type="match status" value="1"/>
</dbReference>
<name>A0A1I3RY34_9ACTN</name>
<dbReference type="InterPro" id="IPR029063">
    <property type="entry name" value="SAM-dependent_MTases_sf"/>
</dbReference>
<dbReference type="EMBL" id="FOQY01000009">
    <property type="protein sequence ID" value="SFJ51248.1"/>
    <property type="molecule type" value="Genomic_DNA"/>
</dbReference>
<dbReference type="GO" id="GO:0003676">
    <property type="term" value="F:nucleic acid binding"/>
    <property type="evidence" value="ECO:0007669"/>
    <property type="project" value="InterPro"/>
</dbReference>
<evidence type="ECO:0000259" key="5">
    <source>
        <dbReference type="Pfam" id="PF05175"/>
    </source>
</evidence>
<reference evidence="8" key="1">
    <citation type="submission" date="2016-10" db="EMBL/GenBank/DDBJ databases">
        <authorList>
            <person name="Varghese N."/>
            <person name="Submissions S."/>
        </authorList>
    </citation>
    <scope>NUCLEOTIDE SEQUENCE [LARGE SCALE GENOMIC DNA]</scope>
    <source>
        <strain evidence="8">CGMCC 4.2126</strain>
    </source>
</reference>
<dbReference type="GO" id="GO:0008170">
    <property type="term" value="F:N-methyltransferase activity"/>
    <property type="evidence" value="ECO:0007669"/>
    <property type="project" value="UniProtKB-ARBA"/>
</dbReference>
<dbReference type="Pfam" id="PF05175">
    <property type="entry name" value="MTS"/>
    <property type="match status" value="1"/>
</dbReference>
<protein>
    <submittedName>
        <fullName evidence="7">Methyltransferase small domain-containing protein</fullName>
    </submittedName>
</protein>
<organism evidence="7 8">
    <name type="scientific">Streptosporangium canum</name>
    <dbReference type="NCBI Taxonomy" id="324952"/>
    <lineage>
        <taxon>Bacteria</taxon>
        <taxon>Bacillati</taxon>
        <taxon>Actinomycetota</taxon>
        <taxon>Actinomycetes</taxon>
        <taxon>Streptosporangiales</taxon>
        <taxon>Streptosporangiaceae</taxon>
        <taxon>Streptosporangium</taxon>
    </lineage>
</organism>
<feature type="domain" description="Methyltransferase small" evidence="5">
    <location>
        <begin position="144"/>
        <end position="272"/>
    </location>
</feature>
<sequence>MTLRGRWGRWCENGPVNDLPDRLRELLLDAGYTIDGVRERLGEVAATALSREETVPALRATRDGDLLGTLIRLWWLGVPVDAPAALPVAELAAAGLVTAEAGRIAATVHLQPWETGGYVVSDRKVRPGDPALRRDHVVGAGGASANLAQLVSRRPVERALDLGTGCGVQVLHLADRAREIVATDVNPRALELARLSWALSGIKGVDARQGSLFDPVADDRFDLIVANPPFVISPGGRFTYRESGFEADGFCRDLVRLAPRFLAPEGTCQLLANWLHVDGEDWRDRVGGWLTGTGCDGWVVQRDVQDPAEYVELWLRDAAEQGTPRYRELYDDWLGWFASMNVTGVGFGWITMHDSGSLDPVVRVEEFGQRVELPVGGYVDGVLDSITRAHRLADAELPGARLALADGVLEERIGPPGAEDPARIILRQTRGLRRSAQVGTVEAALAGVCDGEYPLDPLLAAIAELTGENLDDLRAKAPEALRPLIAEGFFHISTG</sequence>
<proteinExistence type="inferred from homology"/>
<dbReference type="SUPFAM" id="SSF53335">
    <property type="entry name" value="S-adenosyl-L-methionine-dependent methyltransferases"/>
    <property type="match status" value="1"/>
</dbReference>
<dbReference type="PROSITE" id="PS00092">
    <property type="entry name" value="N6_MTASE"/>
    <property type="match status" value="1"/>
</dbReference>
<evidence type="ECO:0000259" key="6">
    <source>
        <dbReference type="Pfam" id="PF23186"/>
    </source>
</evidence>
<evidence type="ECO:0000256" key="4">
    <source>
        <dbReference type="ARBA" id="ARBA00022691"/>
    </source>
</evidence>
<dbReference type="InterPro" id="IPR055487">
    <property type="entry name" value="DUF7059"/>
</dbReference>
<dbReference type="PANTHER" id="PTHR45875">
    <property type="entry name" value="METHYLTRANSFERASE N6AMT1"/>
    <property type="match status" value="1"/>
</dbReference>
<evidence type="ECO:0000313" key="7">
    <source>
        <dbReference type="EMBL" id="SFJ51248.1"/>
    </source>
</evidence>
<dbReference type="InterPro" id="IPR052190">
    <property type="entry name" value="Euk-Arch_PrmC-MTase"/>
</dbReference>
<evidence type="ECO:0000256" key="3">
    <source>
        <dbReference type="ARBA" id="ARBA00022679"/>
    </source>
</evidence>
<dbReference type="GO" id="GO:0032259">
    <property type="term" value="P:methylation"/>
    <property type="evidence" value="ECO:0007669"/>
    <property type="project" value="UniProtKB-KW"/>
</dbReference>
<dbReference type="Proteomes" id="UP000199111">
    <property type="component" value="Unassembled WGS sequence"/>
</dbReference>
<dbReference type="GO" id="GO:0008276">
    <property type="term" value="F:protein methyltransferase activity"/>
    <property type="evidence" value="ECO:0007669"/>
    <property type="project" value="TreeGrafter"/>
</dbReference>
<dbReference type="InterPro" id="IPR002052">
    <property type="entry name" value="DNA_methylase_N6_adenine_CS"/>
</dbReference>
<dbReference type="Pfam" id="PF23186">
    <property type="entry name" value="DUF7059"/>
    <property type="match status" value="1"/>
</dbReference>
<dbReference type="AlphaFoldDB" id="A0A1I3RY34"/>
<gene>
    <name evidence="7" type="ORF">SAMN05216275_109226</name>
</gene>
<dbReference type="GO" id="GO:0008757">
    <property type="term" value="F:S-adenosylmethionine-dependent methyltransferase activity"/>
    <property type="evidence" value="ECO:0007669"/>
    <property type="project" value="TreeGrafter"/>
</dbReference>